<sequence length="200" mass="23594">MGYTFVFDMDQTLVDYDKVKKEIVLNTKIIELLRKIQEGRFTGITDAVFLYTNNPDEKYVYTVEGVIEDEIPGFKFDDMMWAKDERRSSYRIYKEVNPPKLLEDIETMLDDKNILKDAAYLKNNVFFFDDIPTHYIRSEIKDGNYIHIYPPFTTITEPDEEIYKPVYDVLKGGAMRGGVSRKKKKKRTKNRGTKKSRRRG</sequence>
<evidence type="ECO:0000256" key="1">
    <source>
        <dbReference type="SAM" id="MobiDB-lite"/>
    </source>
</evidence>
<feature type="compositionally biased region" description="Basic residues" evidence="1">
    <location>
        <begin position="179"/>
        <end position="200"/>
    </location>
</feature>
<proteinExistence type="predicted"/>
<accession>A0A6C0KJM7</accession>
<feature type="region of interest" description="Disordered" evidence="1">
    <location>
        <begin position="175"/>
        <end position="200"/>
    </location>
</feature>
<name>A0A6C0KJM7_9ZZZZ</name>
<evidence type="ECO:0008006" key="3">
    <source>
        <dbReference type="Google" id="ProtNLM"/>
    </source>
</evidence>
<dbReference type="AlphaFoldDB" id="A0A6C0KJM7"/>
<organism evidence="2">
    <name type="scientific">viral metagenome</name>
    <dbReference type="NCBI Taxonomy" id="1070528"/>
    <lineage>
        <taxon>unclassified sequences</taxon>
        <taxon>metagenomes</taxon>
        <taxon>organismal metagenomes</taxon>
    </lineage>
</organism>
<protein>
    <recommendedName>
        <fullName evidence="3">FCP1 homology domain-containing protein</fullName>
    </recommendedName>
</protein>
<dbReference type="EMBL" id="MN740925">
    <property type="protein sequence ID" value="QHU18145.1"/>
    <property type="molecule type" value="Genomic_DNA"/>
</dbReference>
<reference evidence="2" key="1">
    <citation type="journal article" date="2020" name="Nature">
        <title>Giant virus diversity and host interactions through global metagenomics.</title>
        <authorList>
            <person name="Schulz F."/>
            <person name="Roux S."/>
            <person name="Paez-Espino D."/>
            <person name="Jungbluth S."/>
            <person name="Walsh D.A."/>
            <person name="Denef V.J."/>
            <person name="McMahon K.D."/>
            <person name="Konstantinidis K.T."/>
            <person name="Eloe-Fadrosh E.A."/>
            <person name="Kyrpides N.C."/>
            <person name="Woyke T."/>
        </authorList>
    </citation>
    <scope>NUCLEOTIDE SEQUENCE</scope>
    <source>
        <strain evidence="2">GVMAG-S-3300013006-138</strain>
    </source>
</reference>
<evidence type="ECO:0000313" key="2">
    <source>
        <dbReference type="EMBL" id="QHU18145.1"/>
    </source>
</evidence>